<proteinExistence type="predicted"/>
<protein>
    <submittedName>
        <fullName evidence="1">Os07g0532866 protein</fullName>
    </submittedName>
</protein>
<dbReference type="SMR" id="A0A0P0X7E5"/>
<dbReference type="InParanoid" id="A0A0P0X7E5"/>
<dbReference type="Proteomes" id="UP000059680">
    <property type="component" value="Chromosome 7"/>
</dbReference>
<reference evidence="1 2" key="2">
    <citation type="journal article" date="2013" name="Plant Cell Physiol.">
        <title>Rice Annotation Project Database (RAP-DB): an integrative and interactive database for rice genomics.</title>
        <authorList>
            <person name="Sakai H."/>
            <person name="Lee S.S."/>
            <person name="Tanaka T."/>
            <person name="Numa H."/>
            <person name="Kim J."/>
            <person name="Kawahara Y."/>
            <person name="Wakimoto H."/>
            <person name="Yang C.C."/>
            <person name="Iwamoto M."/>
            <person name="Abe T."/>
            <person name="Yamada Y."/>
            <person name="Muto A."/>
            <person name="Inokuchi H."/>
            <person name="Ikemura T."/>
            <person name="Matsumoto T."/>
            <person name="Sasaki T."/>
            <person name="Itoh T."/>
        </authorList>
    </citation>
    <scope>NUCLEOTIDE SEQUENCE [LARGE SCALE GENOMIC DNA]</scope>
    <source>
        <strain evidence="2">cv. Nipponbare</strain>
    </source>
</reference>
<feature type="non-terminal residue" evidence="1">
    <location>
        <position position="1"/>
    </location>
</feature>
<evidence type="ECO:0000313" key="1">
    <source>
        <dbReference type="EMBL" id="BAT01893.1"/>
    </source>
</evidence>
<dbReference type="PaxDb" id="39947-A0A0P0X7E5"/>
<accession>A0A0P0X7E5</accession>
<dbReference type="FunCoup" id="A0A0P0X7E5">
    <property type="interactions" value="35"/>
</dbReference>
<organism evidence="1 2">
    <name type="scientific">Oryza sativa subsp. japonica</name>
    <name type="common">Rice</name>
    <dbReference type="NCBI Taxonomy" id="39947"/>
    <lineage>
        <taxon>Eukaryota</taxon>
        <taxon>Viridiplantae</taxon>
        <taxon>Streptophyta</taxon>
        <taxon>Embryophyta</taxon>
        <taxon>Tracheophyta</taxon>
        <taxon>Spermatophyta</taxon>
        <taxon>Magnoliopsida</taxon>
        <taxon>Liliopsida</taxon>
        <taxon>Poales</taxon>
        <taxon>Poaceae</taxon>
        <taxon>BOP clade</taxon>
        <taxon>Oryzoideae</taxon>
        <taxon>Oryzeae</taxon>
        <taxon>Oryzinae</taxon>
        <taxon>Oryza</taxon>
        <taxon>Oryza sativa</taxon>
    </lineage>
</organism>
<sequence length="218" mass="22965">AIEAQHQTRHGYAAAAAAGTLEAQVQAARAVHRGHVSRLGQEGLLHHLVAVFGEVRERGAGVHDRAAAEAVLREAERAGRHREVRLTDGDAGEVDVVVRGVYRGVVDERRRLDISVRKIGQGAEQYRAGAGGRAGAEAVREPADAELRYEGQRAAAKTRDARRRVAHAVLRAAPERDAGERGVPDFERLGGEVARGVAAAVLVVVDAAGGVARADGVG</sequence>
<dbReference type="EMBL" id="AP014963">
    <property type="protein sequence ID" value="BAT01893.1"/>
    <property type="molecule type" value="Genomic_DNA"/>
</dbReference>
<dbReference type="Gramene" id="Os07t0532866-00">
    <property type="protein sequence ID" value="Os07t0532866-00"/>
    <property type="gene ID" value="Os07g0532866"/>
</dbReference>
<evidence type="ECO:0000313" key="2">
    <source>
        <dbReference type="Proteomes" id="UP000059680"/>
    </source>
</evidence>
<reference evidence="2" key="1">
    <citation type="journal article" date="2005" name="Nature">
        <title>The map-based sequence of the rice genome.</title>
        <authorList>
            <consortium name="International rice genome sequencing project (IRGSP)"/>
            <person name="Matsumoto T."/>
            <person name="Wu J."/>
            <person name="Kanamori H."/>
            <person name="Katayose Y."/>
            <person name="Fujisawa M."/>
            <person name="Namiki N."/>
            <person name="Mizuno H."/>
            <person name="Yamamoto K."/>
            <person name="Antonio B.A."/>
            <person name="Baba T."/>
            <person name="Sakata K."/>
            <person name="Nagamura Y."/>
            <person name="Aoki H."/>
            <person name="Arikawa K."/>
            <person name="Arita K."/>
            <person name="Bito T."/>
            <person name="Chiden Y."/>
            <person name="Fujitsuka N."/>
            <person name="Fukunaka R."/>
            <person name="Hamada M."/>
            <person name="Harada C."/>
            <person name="Hayashi A."/>
            <person name="Hijishita S."/>
            <person name="Honda M."/>
            <person name="Hosokawa S."/>
            <person name="Ichikawa Y."/>
            <person name="Idonuma A."/>
            <person name="Iijima M."/>
            <person name="Ikeda M."/>
            <person name="Ikeno M."/>
            <person name="Ito K."/>
            <person name="Ito S."/>
            <person name="Ito T."/>
            <person name="Ito Y."/>
            <person name="Ito Y."/>
            <person name="Iwabuchi A."/>
            <person name="Kamiya K."/>
            <person name="Karasawa W."/>
            <person name="Kurita K."/>
            <person name="Katagiri S."/>
            <person name="Kikuta A."/>
            <person name="Kobayashi H."/>
            <person name="Kobayashi N."/>
            <person name="Machita K."/>
            <person name="Maehara T."/>
            <person name="Masukawa M."/>
            <person name="Mizubayashi T."/>
            <person name="Mukai Y."/>
            <person name="Nagasaki H."/>
            <person name="Nagata Y."/>
            <person name="Naito S."/>
            <person name="Nakashima M."/>
            <person name="Nakama Y."/>
            <person name="Nakamichi Y."/>
            <person name="Nakamura M."/>
            <person name="Meguro A."/>
            <person name="Negishi M."/>
            <person name="Ohta I."/>
            <person name="Ohta T."/>
            <person name="Okamoto M."/>
            <person name="Ono N."/>
            <person name="Saji S."/>
            <person name="Sakaguchi M."/>
            <person name="Sakai K."/>
            <person name="Shibata M."/>
            <person name="Shimokawa T."/>
            <person name="Song J."/>
            <person name="Takazaki Y."/>
            <person name="Terasawa K."/>
            <person name="Tsugane M."/>
            <person name="Tsuji K."/>
            <person name="Ueda S."/>
            <person name="Waki K."/>
            <person name="Yamagata H."/>
            <person name="Yamamoto M."/>
            <person name="Yamamoto S."/>
            <person name="Yamane H."/>
            <person name="Yoshiki S."/>
            <person name="Yoshihara R."/>
            <person name="Yukawa K."/>
            <person name="Zhong H."/>
            <person name="Yano M."/>
            <person name="Yuan Q."/>
            <person name="Ouyang S."/>
            <person name="Liu J."/>
            <person name="Jones K.M."/>
            <person name="Gansberger K."/>
            <person name="Moffat K."/>
            <person name="Hill J."/>
            <person name="Bera J."/>
            <person name="Fadrosh D."/>
            <person name="Jin S."/>
            <person name="Johri S."/>
            <person name="Kim M."/>
            <person name="Overton L."/>
            <person name="Reardon M."/>
            <person name="Tsitrin T."/>
            <person name="Vuong H."/>
            <person name="Weaver B."/>
            <person name="Ciecko A."/>
            <person name="Tallon L."/>
            <person name="Jackson J."/>
            <person name="Pai G."/>
            <person name="Aken S.V."/>
            <person name="Utterback T."/>
            <person name="Reidmuller S."/>
            <person name="Feldblyum T."/>
            <person name="Hsiao J."/>
            <person name="Zismann V."/>
            <person name="Iobst S."/>
            <person name="de Vazeille A.R."/>
            <person name="Buell C.R."/>
            <person name="Ying K."/>
            <person name="Li Y."/>
            <person name="Lu T."/>
            <person name="Huang Y."/>
            <person name="Zhao Q."/>
            <person name="Feng Q."/>
            <person name="Zhang L."/>
            <person name="Zhu J."/>
            <person name="Weng Q."/>
            <person name="Mu J."/>
            <person name="Lu Y."/>
            <person name="Fan D."/>
            <person name="Liu Y."/>
            <person name="Guan J."/>
            <person name="Zhang Y."/>
            <person name="Yu S."/>
            <person name="Liu X."/>
            <person name="Zhang Y."/>
            <person name="Hong G."/>
            <person name="Han B."/>
            <person name="Choisne N."/>
            <person name="Demange N."/>
            <person name="Orjeda G."/>
            <person name="Samain S."/>
            <person name="Cattolico L."/>
            <person name="Pelletier E."/>
            <person name="Couloux A."/>
            <person name="Segurens B."/>
            <person name="Wincker P."/>
            <person name="D'Hont A."/>
            <person name="Scarpelli C."/>
            <person name="Weissenbach J."/>
            <person name="Salanoubat M."/>
            <person name="Quetier F."/>
            <person name="Yu Y."/>
            <person name="Kim H.R."/>
            <person name="Rambo T."/>
            <person name="Currie J."/>
            <person name="Collura K."/>
            <person name="Luo M."/>
            <person name="Yang T."/>
            <person name="Ammiraju J.S.S."/>
            <person name="Engler F."/>
            <person name="Soderlund C."/>
            <person name="Wing R.A."/>
            <person name="Palmer L.E."/>
            <person name="de la Bastide M."/>
            <person name="Spiegel L."/>
            <person name="Nascimento L."/>
            <person name="Zutavern T."/>
            <person name="O'Shaughnessy A."/>
            <person name="Dike S."/>
            <person name="Dedhia N."/>
            <person name="Preston R."/>
            <person name="Balija V."/>
            <person name="McCombie W.R."/>
            <person name="Chow T."/>
            <person name="Chen H."/>
            <person name="Chung M."/>
            <person name="Chen C."/>
            <person name="Shaw J."/>
            <person name="Wu H."/>
            <person name="Hsiao K."/>
            <person name="Chao Y."/>
            <person name="Chu M."/>
            <person name="Cheng C."/>
            <person name="Hour A."/>
            <person name="Lee P."/>
            <person name="Lin S."/>
            <person name="Lin Y."/>
            <person name="Liou J."/>
            <person name="Liu S."/>
            <person name="Hsing Y."/>
            <person name="Raghuvanshi S."/>
            <person name="Mohanty A."/>
            <person name="Bharti A.K."/>
            <person name="Gaur A."/>
            <person name="Gupta V."/>
            <person name="Kumar D."/>
            <person name="Ravi V."/>
            <person name="Vij S."/>
            <person name="Kapur A."/>
            <person name="Khurana P."/>
            <person name="Khurana P."/>
            <person name="Khurana J.P."/>
            <person name="Tyagi A.K."/>
            <person name="Gaikwad K."/>
            <person name="Singh A."/>
            <person name="Dalal V."/>
            <person name="Srivastava S."/>
            <person name="Dixit A."/>
            <person name="Pal A.K."/>
            <person name="Ghazi I.A."/>
            <person name="Yadav M."/>
            <person name="Pandit A."/>
            <person name="Bhargava A."/>
            <person name="Sureshbabu K."/>
            <person name="Batra K."/>
            <person name="Sharma T.R."/>
            <person name="Mohapatra T."/>
            <person name="Singh N.K."/>
            <person name="Messing J."/>
            <person name="Nelson A.B."/>
            <person name="Fuks G."/>
            <person name="Kavchok S."/>
            <person name="Keizer G."/>
            <person name="Linton E."/>
            <person name="Llaca V."/>
            <person name="Song R."/>
            <person name="Tanyolac B."/>
            <person name="Young S."/>
            <person name="Ho-Il K."/>
            <person name="Hahn J.H."/>
            <person name="Sangsakoo G."/>
            <person name="Vanavichit A."/>
            <person name="de Mattos Luiz.A.T."/>
            <person name="Zimmer P.D."/>
            <person name="Malone G."/>
            <person name="Dellagostin O."/>
            <person name="de Oliveira A.C."/>
            <person name="Bevan M."/>
            <person name="Bancroft I."/>
            <person name="Minx P."/>
            <person name="Cordum H."/>
            <person name="Wilson R."/>
            <person name="Cheng Z."/>
            <person name="Jin W."/>
            <person name="Jiang J."/>
            <person name="Leong S.A."/>
            <person name="Iwama H."/>
            <person name="Gojobori T."/>
            <person name="Itoh T."/>
            <person name="Niimura Y."/>
            <person name="Fujii Y."/>
            <person name="Habara T."/>
            <person name="Sakai H."/>
            <person name="Sato Y."/>
            <person name="Wilson G."/>
            <person name="Kumar K."/>
            <person name="McCouch S."/>
            <person name="Juretic N."/>
            <person name="Hoen D."/>
            <person name="Wright S."/>
            <person name="Bruskiewich R."/>
            <person name="Bureau T."/>
            <person name="Miyao A."/>
            <person name="Hirochika H."/>
            <person name="Nishikawa T."/>
            <person name="Kadowaki K."/>
            <person name="Sugiura M."/>
            <person name="Burr B."/>
            <person name="Sasaki T."/>
        </authorList>
    </citation>
    <scope>NUCLEOTIDE SEQUENCE [LARGE SCALE GENOMIC DNA]</scope>
    <source>
        <strain evidence="2">cv. Nipponbare</strain>
    </source>
</reference>
<gene>
    <name evidence="1" type="ordered locus">Os07g0532866</name>
    <name evidence="1" type="ORF">OSNPB_070532866</name>
</gene>
<keyword evidence="2" id="KW-1185">Reference proteome</keyword>
<dbReference type="AlphaFoldDB" id="A0A0P0X7E5"/>
<reference evidence="1 2" key="3">
    <citation type="journal article" date="2013" name="Rice">
        <title>Improvement of the Oryza sativa Nipponbare reference genome using next generation sequence and optical map data.</title>
        <authorList>
            <person name="Kawahara Y."/>
            <person name="de la Bastide M."/>
            <person name="Hamilton J.P."/>
            <person name="Kanamori H."/>
            <person name="McCombie W.R."/>
            <person name="Ouyang S."/>
            <person name="Schwartz D.C."/>
            <person name="Tanaka T."/>
            <person name="Wu J."/>
            <person name="Zhou S."/>
            <person name="Childs K.L."/>
            <person name="Davidson R.M."/>
            <person name="Lin H."/>
            <person name="Quesada-Ocampo L."/>
            <person name="Vaillancourt B."/>
            <person name="Sakai H."/>
            <person name="Lee S.S."/>
            <person name="Kim J."/>
            <person name="Numa H."/>
            <person name="Itoh T."/>
            <person name="Buell C.R."/>
            <person name="Matsumoto T."/>
        </authorList>
    </citation>
    <scope>NUCLEOTIDE SEQUENCE [LARGE SCALE GENOMIC DNA]</scope>
    <source>
        <strain evidence="2">cv. Nipponbare</strain>
    </source>
</reference>
<name>A0A0P0X7E5_ORYSJ</name>